<dbReference type="InterPro" id="IPR029060">
    <property type="entry name" value="PIN-like_dom_sf"/>
</dbReference>
<evidence type="ECO:0000259" key="1">
    <source>
        <dbReference type="Pfam" id="PF01850"/>
    </source>
</evidence>
<dbReference type="CDD" id="cd18682">
    <property type="entry name" value="PIN_VapC-like"/>
    <property type="match status" value="1"/>
</dbReference>
<dbReference type="Gene3D" id="3.40.50.1010">
    <property type="entry name" value="5'-nuclease"/>
    <property type="match status" value="1"/>
</dbReference>
<dbReference type="RefSeq" id="WP_130160011.1">
    <property type="nucleotide sequence ID" value="NZ_SGIS01000047.1"/>
</dbReference>
<keyword evidence="3" id="KW-1185">Reference proteome</keyword>
<gene>
    <name evidence="2" type="ORF">EWE75_20795</name>
</gene>
<dbReference type="EMBL" id="SGIS01000047">
    <property type="protein sequence ID" value="RZF60850.1"/>
    <property type="molecule type" value="Genomic_DNA"/>
</dbReference>
<accession>A0A4Q6XL66</accession>
<dbReference type="Proteomes" id="UP000292085">
    <property type="component" value="Unassembled WGS sequence"/>
</dbReference>
<reference evidence="2 3" key="1">
    <citation type="submission" date="2019-02" db="EMBL/GenBank/DDBJ databases">
        <authorList>
            <person name="Li Y."/>
        </authorList>
    </citation>
    <scope>NUCLEOTIDE SEQUENCE [LARGE SCALE GENOMIC DNA]</scope>
    <source>
        <strain evidence="2 3">3-7</strain>
    </source>
</reference>
<proteinExistence type="predicted"/>
<feature type="domain" description="PIN" evidence="1">
    <location>
        <begin position="6"/>
        <end position="114"/>
    </location>
</feature>
<protein>
    <submittedName>
        <fullName evidence="2">PIN domain-containing protein</fullName>
    </submittedName>
</protein>
<sequence length="115" mass="11922">MTDIVYVLDASAILAAFFDEPGADVVAERMGGALLSAVNYHEVVAKLVDRGSPHGQILDIMSQLDVEVVPVDREQATAVGLLRATTRAGGLSLGDRSCLALAISRGATALTADKA</sequence>
<name>A0A4Q6XL66_9SPHN</name>
<evidence type="ECO:0000313" key="2">
    <source>
        <dbReference type="EMBL" id="RZF60850.1"/>
    </source>
</evidence>
<evidence type="ECO:0000313" key="3">
    <source>
        <dbReference type="Proteomes" id="UP000292085"/>
    </source>
</evidence>
<dbReference type="SUPFAM" id="SSF88723">
    <property type="entry name" value="PIN domain-like"/>
    <property type="match status" value="1"/>
</dbReference>
<organism evidence="2 3">
    <name type="scientific">Sphingomonas populi</name>
    <dbReference type="NCBI Taxonomy" id="2484750"/>
    <lineage>
        <taxon>Bacteria</taxon>
        <taxon>Pseudomonadati</taxon>
        <taxon>Pseudomonadota</taxon>
        <taxon>Alphaproteobacteria</taxon>
        <taxon>Sphingomonadales</taxon>
        <taxon>Sphingomonadaceae</taxon>
        <taxon>Sphingomonas</taxon>
    </lineage>
</organism>
<dbReference type="OrthoDB" id="286092at2"/>
<dbReference type="Pfam" id="PF01850">
    <property type="entry name" value="PIN"/>
    <property type="match status" value="1"/>
</dbReference>
<comment type="caution">
    <text evidence="2">The sequence shown here is derived from an EMBL/GenBank/DDBJ whole genome shotgun (WGS) entry which is preliminary data.</text>
</comment>
<dbReference type="InterPro" id="IPR002716">
    <property type="entry name" value="PIN_dom"/>
</dbReference>
<dbReference type="AlphaFoldDB" id="A0A4Q6XL66"/>